<accession>A0A223LHT6</accession>
<evidence type="ECO:0000313" key="1">
    <source>
        <dbReference type="EMBL" id="ASU03581.1"/>
    </source>
</evidence>
<gene>
    <name evidence="1" type="ORF">RISINGSUN_89</name>
</gene>
<keyword evidence="2" id="KW-1185">Reference proteome</keyword>
<reference evidence="2" key="1">
    <citation type="submission" date="2017-07" db="EMBL/GenBank/DDBJ databases">
        <authorList>
            <person name="Putnam M.J."/>
            <person name="Sharma R."/>
            <person name="Kruger J.L."/>
            <person name="Berg J.A."/>
            <person name="Payne A.M."/>
            <person name="Fajardo C.P."/>
            <person name="Breakwell D.P."/>
            <person name="Hope S."/>
            <person name="Grose J.H."/>
        </authorList>
    </citation>
    <scope>NUCLEOTIDE SEQUENCE [LARGE SCALE GENOMIC DNA]</scope>
</reference>
<name>A0A223LHT6_9CAUD</name>
<dbReference type="Proteomes" id="UP000225553">
    <property type="component" value="Segment"/>
</dbReference>
<dbReference type="EMBL" id="MF459646">
    <property type="protein sequence ID" value="ASU03581.1"/>
    <property type="molecule type" value="Genomic_DNA"/>
</dbReference>
<evidence type="ECO:0000313" key="2">
    <source>
        <dbReference type="Proteomes" id="UP000225553"/>
    </source>
</evidence>
<proteinExistence type="predicted"/>
<organism evidence="1 2">
    <name type="scientific">Erwinia phage vB_EamM_RisingSun</name>
    <dbReference type="NCBI Taxonomy" id="2026080"/>
    <lineage>
        <taxon>Viruses</taxon>
        <taxon>Duplodnaviria</taxon>
        <taxon>Heunggongvirae</taxon>
        <taxon>Uroviricota</taxon>
        <taxon>Caudoviricetes</taxon>
        <taxon>Chimalliviridae</taxon>
        <taxon>Risingsunvirus</taxon>
        <taxon>Risingsunvirus risingsun</taxon>
    </lineage>
</organism>
<protein>
    <submittedName>
        <fullName evidence="1">Putative virion structural protein</fullName>
    </submittedName>
</protein>
<dbReference type="OrthoDB" id="1428at10239"/>
<sequence length="764" mass="87947">MENIELNAYIANVFRLARTMVIKIEAIAKRDNKLLKAAGYEVLNDKRTWRYYMNLNGEYHPTDDQMKVVSIDTGEEIVFNKANLEIHMATYREYSLGGYWFNRLTERYPHQTDLIKGILSPIPYEETIAADDYKILRYNSTLVSWNEDQLIPALQRWIDSEVAQTFKNDYMITDNLMLPTMVMNLYAGVIQAIHTIRFEAIGTRYAHEFYIWSHIDSFGNFSKYKGSLNAFQTMWLYRNIGWIQNNAGRKYTFDKLLQNLLTERSIPLAKYDMVLNTAQQIKDVSPDPQYRHLYLNLHDDYGSTPTYITTEQLLEKERGLARDNGDFMDTYYEDAVDKGKFSLYSELPTKVLESAMRDFTNRHADTLMTVVYNHWVYLAGNNIFNATILLTDPKTSKQYRVSSAEAYQLWNYMIAKAKGKELVEVPLVYYHRVAKLNIPSQDLLLSLGSDRYLDKKLVNDIRRLGVTYSRIVSSEALLNISKEVYWKMWEHKKLYSQFYDLNKRARVKNACDTMYESGYIKLTNYTSYRTLMEKYELDFSEYSEEELRNFAWDIFQRVTGWDLNSNPSLRLIQSDLIDLMMDLSSYTIQIVKTMDDGAEVIELPNEPFIGDSLGVGLGNNLTPDFSGCILNPVAAILPRNTLTAEMVLQDKTVPKIAMSSKGHIVLEPEQPLKRVDTGTDVSEAIRLFTPTYITLLPDEHPLPDPNAFHIPDTDYGSLFTNGTNPIPGDTSVLRTKDLGDITSKQTPSEIVLSSANLGTLPSTD</sequence>